<dbReference type="EMBL" id="JAUTBK010000002">
    <property type="protein sequence ID" value="MDQ1207508.1"/>
    <property type="molecule type" value="Genomic_DNA"/>
</dbReference>
<dbReference type="Proteomes" id="UP001233360">
    <property type="component" value="Unassembled WGS sequence"/>
</dbReference>
<name>A0ABU0UT71_ACIBI</name>
<evidence type="ECO:0008006" key="3">
    <source>
        <dbReference type="Google" id="ProtNLM"/>
    </source>
</evidence>
<accession>A0ABU0UT71</accession>
<gene>
    <name evidence="1" type="ORF">QE380_000431</name>
</gene>
<reference evidence="1 2" key="1">
    <citation type="submission" date="2023-07" db="EMBL/GenBank/DDBJ databases">
        <title>Functional and genomic diversity of the sorghum phyllosphere microbiome.</title>
        <authorList>
            <person name="Shade A."/>
        </authorList>
    </citation>
    <scope>NUCLEOTIDE SEQUENCE [LARGE SCALE GENOMIC DNA]</scope>
    <source>
        <strain evidence="1 2">SORGH_AS_0887</strain>
    </source>
</reference>
<proteinExistence type="predicted"/>
<dbReference type="RefSeq" id="WP_307001748.1">
    <property type="nucleotide sequence ID" value="NZ_JAUTBK010000002.1"/>
</dbReference>
<comment type="caution">
    <text evidence="1">The sequence shown here is derived from an EMBL/GenBank/DDBJ whole genome shotgun (WGS) entry which is preliminary data.</text>
</comment>
<keyword evidence="2" id="KW-1185">Reference proteome</keyword>
<protein>
    <recommendedName>
        <fullName evidence="3">DUF4123 domain-containing protein</fullName>
    </recommendedName>
</protein>
<organism evidence="1 2">
    <name type="scientific">Acinetobacter baylyi</name>
    <dbReference type="NCBI Taxonomy" id="202950"/>
    <lineage>
        <taxon>Bacteria</taxon>
        <taxon>Pseudomonadati</taxon>
        <taxon>Pseudomonadota</taxon>
        <taxon>Gammaproteobacteria</taxon>
        <taxon>Moraxellales</taxon>
        <taxon>Moraxellaceae</taxon>
        <taxon>Acinetobacter</taxon>
    </lineage>
</organism>
<evidence type="ECO:0000313" key="2">
    <source>
        <dbReference type="Proteomes" id="UP001233360"/>
    </source>
</evidence>
<sequence>MIKGKLNFEDFQKFNYILYDQYLFRNLLSIYENEKVKYKILAINVFKEKQVAPIVIHIDSMSSALLQDYYENIYLIEQTEYLNKFDQMGLVQNLIKTDLNLDDLAEQLTKLMLINKNTLFRFYDPRVLIHLYMSKGLQILNTDIDRWLKRYFSIFETWSFDLMEHSFEINAVDFISEKSTQKSKIQLKNFDQINSKTKEFSRKNVDFQALIDFMEKQYLAFEVKDDR</sequence>
<evidence type="ECO:0000313" key="1">
    <source>
        <dbReference type="EMBL" id="MDQ1207508.1"/>
    </source>
</evidence>